<evidence type="ECO:0000313" key="3">
    <source>
        <dbReference type="EMBL" id="MDX6848397.1"/>
    </source>
</evidence>
<keyword evidence="4" id="KW-1185">Reference proteome</keyword>
<feature type="domain" description="Helix-hairpin-helix DNA-binding motif class 1" evidence="2">
    <location>
        <begin position="73"/>
        <end position="92"/>
    </location>
</feature>
<reference evidence="3 4" key="1">
    <citation type="submission" date="2023-11" db="EMBL/GenBank/DDBJ databases">
        <title>Gilvimarinus fulvus sp. nov., isolated from the surface of Kelp.</title>
        <authorList>
            <person name="Sun Y.Y."/>
            <person name="Gong Y."/>
            <person name="Du Z.J."/>
        </authorList>
    </citation>
    <scope>NUCLEOTIDE SEQUENCE [LARGE SCALE GENOMIC DNA]</scope>
    <source>
        <strain evidence="3 4">SDUM040013</strain>
    </source>
</reference>
<name>A0ABU4RU31_9GAMM</name>
<evidence type="ECO:0000259" key="2">
    <source>
        <dbReference type="SMART" id="SM00278"/>
    </source>
</evidence>
<evidence type="ECO:0000256" key="1">
    <source>
        <dbReference type="SAM" id="SignalP"/>
    </source>
</evidence>
<dbReference type="Proteomes" id="UP001273505">
    <property type="component" value="Unassembled WGS sequence"/>
</dbReference>
<comment type="caution">
    <text evidence="3">The sequence shown here is derived from an EMBL/GenBank/DDBJ whole genome shotgun (WGS) entry which is preliminary data.</text>
</comment>
<dbReference type="InterPro" id="IPR051675">
    <property type="entry name" value="Endo/Exo/Phosphatase_dom_1"/>
</dbReference>
<feature type="domain" description="Helix-hairpin-helix DNA-binding motif class 1" evidence="2">
    <location>
        <begin position="43"/>
        <end position="62"/>
    </location>
</feature>
<evidence type="ECO:0000313" key="4">
    <source>
        <dbReference type="Proteomes" id="UP001273505"/>
    </source>
</evidence>
<accession>A0ABU4RU31</accession>
<dbReference type="PANTHER" id="PTHR21180:SF32">
    <property type="entry name" value="ENDONUCLEASE_EXONUCLEASE_PHOSPHATASE FAMILY DOMAIN-CONTAINING PROTEIN 1"/>
    <property type="match status" value="1"/>
</dbReference>
<protein>
    <submittedName>
        <fullName evidence="3">Helix-hairpin-helix domain-containing protein</fullName>
    </submittedName>
</protein>
<sequence length="96" mass="10144">MKKLIGLVVFVFVAVVAMPTVAWADDSQVAAIETVNINTADVASLTQLDGIGESKAQAIIAWRDENGSFETVDQLLAVNGIGDATLEAIRTQIALE</sequence>
<dbReference type="InterPro" id="IPR010994">
    <property type="entry name" value="RuvA_2-like"/>
</dbReference>
<proteinExistence type="predicted"/>
<dbReference type="NCBIfam" id="TIGR00426">
    <property type="entry name" value="competence protein ComEA helix-hairpin-helix repeat region"/>
    <property type="match status" value="1"/>
</dbReference>
<dbReference type="EMBL" id="JAXAFO010000004">
    <property type="protein sequence ID" value="MDX6848397.1"/>
    <property type="molecule type" value="Genomic_DNA"/>
</dbReference>
<dbReference type="Pfam" id="PF12836">
    <property type="entry name" value="HHH_3"/>
    <property type="match status" value="1"/>
</dbReference>
<dbReference type="SUPFAM" id="SSF47781">
    <property type="entry name" value="RuvA domain 2-like"/>
    <property type="match status" value="1"/>
</dbReference>
<dbReference type="Gene3D" id="1.10.150.320">
    <property type="entry name" value="Photosystem II 12 kDa extrinsic protein"/>
    <property type="match status" value="1"/>
</dbReference>
<feature type="signal peptide" evidence="1">
    <location>
        <begin position="1"/>
        <end position="24"/>
    </location>
</feature>
<dbReference type="PANTHER" id="PTHR21180">
    <property type="entry name" value="ENDONUCLEASE/EXONUCLEASE/PHOSPHATASE FAMILY DOMAIN-CONTAINING PROTEIN 1"/>
    <property type="match status" value="1"/>
</dbReference>
<keyword evidence="1" id="KW-0732">Signal</keyword>
<organism evidence="3 4">
    <name type="scientific">Gilvimarinus gilvus</name>
    <dbReference type="NCBI Taxonomy" id="3058038"/>
    <lineage>
        <taxon>Bacteria</taxon>
        <taxon>Pseudomonadati</taxon>
        <taxon>Pseudomonadota</taxon>
        <taxon>Gammaproteobacteria</taxon>
        <taxon>Cellvibrionales</taxon>
        <taxon>Cellvibrionaceae</taxon>
        <taxon>Gilvimarinus</taxon>
    </lineage>
</organism>
<gene>
    <name evidence="3" type="ORF">SCD92_03435</name>
</gene>
<dbReference type="InterPro" id="IPR003583">
    <property type="entry name" value="Hlx-hairpin-Hlx_DNA-bd_motif"/>
</dbReference>
<dbReference type="RefSeq" id="WP_302721242.1">
    <property type="nucleotide sequence ID" value="NZ_JAULRU010000264.1"/>
</dbReference>
<dbReference type="SMART" id="SM00278">
    <property type="entry name" value="HhH1"/>
    <property type="match status" value="2"/>
</dbReference>
<dbReference type="InterPro" id="IPR004509">
    <property type="entry name" value="Competence_ComEA_HhH"/>
</dbReference>
<feature type="chain" id="PRO_5046158277" evidence="1">
    <location>
        <begin position="25"/>
        <end position="96"/>
    </location>
</feature>